<reference evidence="10 11" key="1">
    <citation type="submission" date="2024-06" db="EMBL/GenBank/DDBJ databases">
        <title>Complete genome of Phlyctema vagabunda strain 19-DSS-EL-015.</title>
        <authorList>
            <person name="Fiorenzani C."/>
        </authorList>
    </citation>
    <scope>NUCLEOTIDE SEQUENCE [LARGE SCALE GENOMIC DNA]</scope>
    <source>
        <strain evidence="10 11">19-DSS-EL-015</strain>
    </source>
</reference>
<dbReference type="InterPro" id="IPR048883">
    <property type="entry name" value="Nup188_N-subdom_III"/>
</dbReference>
<evidence type="ECO:0000256" key="6">
    <source>
        <dbReference type="ARBA" id="ARBA00023132"/>
    </source>
</evidence>
<evidence type="ECO:0000256" key="7">
    <source>
        <dbReference type="ARBA" id="ARBA00023242"/>
    </source>
</evidence>
<dbReference type="InterPro" id="IPR044840">
    <property type="entry name" value="Nup188"/>
</dbReference>
<sequence length="931" mass="103260">MVDVLESSCNWKFVDQEDRWCLVKNITTTLGNIVYYTYGIGGTLEIKETKEKPDPKEAKDSIIQPLKPAAGYIIETFLSAKSGTLRFQPLLRTFVDGFYSSKSTLPRTSLELGAGSVKSVLMFTKSLLHASTLLEKPTSQLESQLFKASPVVARLYAVHENYRDLIISVFEALIANASSGVGEPPSLLGHLGSLTSRNFLGVLSDLDNPLPHDDNVISVWQFLSTVVISRQNWFANYLLTGKTPRDALKKQNSESTAPSPHRSLLSHALETLSRIQQISIPQALAMLEFVSLAQNHFPWTLYDLQKHASFIKGITEFVGTLPPPQVSAKSEARIETCYKAQMAAYIAEILAMHLFHSRQMGNTAPVKELLPNLSYYTRFAVAIPDYNASLHGNLKRNFESRYPGCNLQEFQRTRMEHRGFGRDYFYDLPLADKMLSFDGAWTGRKNDGYGNELATANINMSLVDAQISVLKSWKVLAVELSSNLQVDIEVQKMTTKVVRDCLSSNIRSQFSEDIFIRLNQTRADLALVLLQRLIEAKSTVPELYSDNGRFGQGILALVWEAAGRMGRTFGLALTTGDATYYRTLLKLLFLALRIHADAKIPELDPRRSTRIGQQQTNEVVPLILEILDGVVANGFRDLAAALHDQPDEFFPEDIGLITGILQTCLRIPGVEFVHAQIVSMIAANNTARVATTLFSWSDKLAISGDPIYGELSIFFLLELSTMPAMAEYLAIEGILGQISSASITTYLRRGNVSPFADGAGPQRCYNIWVRGILPLLLNVLDAVGASVATEISLFLSQFPNLLSQSATAFDAPDTSRTATKAPPKYMTLSVVSEVHSLSLIFFILDSFRMQQVGITEIPEIQWDIAGVLENVDFWLSTRGVLRERILPMGKRELEMSKTKVEKSKIGATTRLEEAVVMELTGIRDVLSGGEA</sequence>
<dbReference type="InterPro" id="IPR041634">
    <property type="entry name" value="Nup188_C"/>
</dbReference>
<comment type="caution">
    <text evidence="10">The sequence shown here is derived from an EMBL/GenBank/DDBJ whole genome shotgun (WGS) entry which is preliminary data.</text>
</comment>
<keyword evidence="7" id="KW-0539">Nucleus</keyword>
<keyword evidence="4" id="KW-0653">Protein transport</keyword>
<keyword evidence="11" id="KW-1185">Reference proteome</keyword>
<dbReference type="EMBL" id="JBFCZG010000001">
    <property type="protein sequence ID" value="KAL3428223.1"/>
    <property type="molecule type" value="Genomic_DNA"/>
</dbReference>
<protein>
    <submittedName>
        <fullName evidence="10">Nucleoporin NUP188</fullName>
    </submittedName>
</protein>
<keyword evidence="5" id="KW-0811">Translocation</keyword>
<comment type="subcellular location">
    <subcellularLocation>
        <location evidence="1">Nucleus</location>
        <location evidence="1">Nuclear pore complex</location>
    </subcellularLocation>
</comment>
<evidence type="ECO:0000259" key="8">
    <source>
        <dbReference type="Pfam" id="PF18378"/>
    </source>
</evidence>
<feature type="domain" description="Nucleoporin Nup188 N-terminal subdomain III" evidence="9">
    <location>
        <begin position="2"/>
        <end position="242"/>
    </location>
</feature>
<keyword evidence="3" id="KW-0509">mRNA transport</keyword>
<evidence type="ECO:0000259" key="9">
    <source>
        <dbReference type="Pfam" id="PF21093"/>
    </source>
</evidence>
<keyword evidence="2" id="KW-0813">Transport</keyword>
<keyword evidence="6" id="KW-0906">Nuclear pore complex</keyword>
<dbReference type="Proteomes" id="UP001629113">
    <property type="component" value="Unassembled WGS sequence"/>
</dbReference>
<dbReference type="PANTHER" id="PTHR31431">
    <property type="entry name" value="NUCLEOPORIN NUP188 HOMOLOG"/>
    <property type="match status" value="1"/>
</dbReference>
<feature type="domain" description="Nuclear pore protein Nup188 C-terminal" evidence="8">
    <location>
        <begin position="554"/>
        <end position="926"/>
    </location>
</feature>
<evidence type="ECO:0000256" key="3">
    <source>
        <dbReference type="ARBA" id="ARBA00022816"/>
    </source>
</evidence>
<dbReference type="Pfam" id="PF21093">
    <property type="entry name" value="Nup188_N-subdom_III"/>
    <property type="match status" value="1"/>
</dbReference>
<evidence type="ECO:0000256" key="5">
    <source>
        <dbReference type="ARBA" id="ARBA00023010"/>
    </source>
</evidence>
<dbReference type="PANTHER" id="PTHR31431:SF1">
    <property type="entry name" value="NUCLEOPORIN NUP188"/>
    <property type="match status" value="1"/>
</dbReference>
<evidence type="ECO:0000313" key="11">
    <source>
        <dbReference type="Proteomes" id="UP001629113"/>
    </source>
</evidence>
<accession>A0ABR4PXZ6</accession>
<organism evidence="10 11">
    <name type="scientific">Phlyctema vagabunda</name>
    <dbReference type="NCBI Taxonomy" id="108571"/>
    <lineage>
        <taxon>Eukaryota</taxon>
        <taxon>Fungi</taxon>
        <taxon>Dikarya</taxon>
        <taxon>Ascomycota</taxon>
        <taxon>Pezizomycotina</taxon>
        <taxon>Leotiomycetes</taxon>
        <taxon>Helotiales</taxon>
        <taxon>Dermateaceae</taxon>
        <taxon>Phlyctema</taxon>
    </lineage>
</organism>
<evidence type="ECO:0000313" key="10">
    <source>
        <dbReference type="EMBL" id="KAL3428223.1"/>
    </source>
</evidence>
<name>A0ABR4PXZ6_9HELO</name>
<evidence type="ECO:0000256" key="2">
    <source>
        <dbReference type="ARBA" id="ARBA00022448"/>
    </source>
</evidence>
<dbReference type="Pfam" id="PF18378">
    <property type="entry name" value="Nup188_C"/>
    <property type="match status" value="1"/>
</dbReference>
<evidence type="ECO:0000256" key="4">
    <source>
        <dbReference type="ARBA" id="ARBA00022927"/>
    </source>
</evidence>
<proteinExistence type="predicted"/>
<evidence type="ECO:0000256" key="1">
    <source>
        <dbReference type="ARBA" id="ARBA00004567"/>
    </source>
</evidence>
<gene>
    <name evidence="10" type="ORF">PVAG01_01732</name>
</gene>
<dbReference type="Gene3D" id="1.25.10.70">
    <property type="match status" value="1"/>
</dbReference>